<keyword evidence="12" id="KW-1185">Reference proteome</keyword>
<feature type="transmembrane region" description="Helical" evidence="9">
    <location>
        <begin position="89"/>
        <end position="112"/>
    </location>
</feature>
<dbReference type="PANTHER" id="PTHR35011">
    <property type="entry name" value="2,3-DIKETO-L-GULONATE TRAP TRANSPORTER SMALL PERMEASE PROTEIN YIAM"/>
    <property type="match status" value="1"/>
</dbReference>
<comment type="subunit">
    <text evidence="9">The complex comprises the extracytoplasmic solute receptor protein and the two transmembrane proteins.</text>
</comment>
<dbReference type="InterPro" id="IPR007387">
    <property type="entry name" value="TRAP_DctQ"/>
</dbReference>
<evidence type="ECO:0000256" key="5">
    <source>
        <dbReference type="ARBA" id="ARBA00022692"/>
    </source>
</evidence>
<dbReference type="InterPro" id="IPR055348">
    <property type="entry name" value="DctQ"/>
</dbReference>
<comment type="similarity">
    <text evidence="8 9">Belongs to the TRAP transporter small permease family.</text>
</comment>
<organism evidence="11 12">
    <name type="scientific">Marinobacterium aestuariivivens</name>
    <dbReference type="NCBI Taxonomy" id="1698799"/>
    <lineage>
        <taxon>Bacteria</taxon>
        <taxon>Pseudomonadati</taxon>
        <taxon>Pseudomonadota</taxon>
        <taxon>Gammaproteobacteria</taxon>
        <taxon>Oceanospirillales</taxon>
        <taxon>Oceanospirillaceae</taxon>
        <taxon>Marinobacterium</taxon>
    </lineage>
</organism>
<feature type="transmembrane region" description="Helical" evidence="9">
    <location>
        <begin position="43"/>
        <end position="68"/>
    </location>
</feature>
<evidence type="ECO:0000256" key="8">
    <source>
        <dbReference type="ARBA" id="ARBA00038436"/>
    </source>
</evidence>
<evidence type="ECO:0000256" key="4">
    <source>
        <dbReference type="ARBA" id="ARBA00022519"/>
    </source>
</evidence>
<keyword evidence="3" id="KW-1003">Cell membrane</keyword>
<dbReference type="PANTHER" id="PTHR35011:SF2">
    <property type="entry name" value="2,3-DIKETO-L-GULONATE TRAP TRANSPORTER SMALL PERMEASE PROTEIN YIAM"/>
    <property type="match status" value="1"/>
</dbReference>
<evidence type="ECO:0000256" key="2">
    <source>
        <dbReference type="ARBA" id="ARBA00022448"/>
    </source>
</evidence>
<evidence type="ECO:0000256" key="9">
    <source>
        <dbReference type="RuleBase" id="RU369079"/>
    </source>
</evidence>
<keyword evidence="4 9" id="KW-0997">Cell inner membrane</keyword>
<evidence type="ECO:0000313" key="12">
    <source>
        <dbReference type="Proteomes" id="UP001596422"/>
    </source>
</evidence>
<dbReference type="Pfam" id="PF04290">
    <property type="entry name" value="DctQ"/>
    <property type="match status" value="1"/>
</dbReference>
<feature type="transmembrane region" description="Helical" evidence="9">
    <location>
        <begin position="12"/>
        <end position="37"/>
    </location>
</feature>
<reference evidence="12" key="1">
    <citation type="journal article" date="2019" name="Int. J. Syst. Evol. Microbiol.">
        <title>The Global Catalogue of Microorganisms (GCM) 10K type strain sequencing project: providing services to taxonomists for standard genome sequencing and annotation.</title>
        <authorList>
            <consortium name="The Broad Institute Genomics Platform"/>
            <consortium name="The Broad Institute Genome Sequencing Center for Infectious Disease"/>
            <person name="Wu L."/>
            <person name="Ma J."/>
        </authorList>
    </citation>
    <scope>NUCLEOTIDE SEQUENCE [LARGE SCALE GENOMIC DNA]</scope>
    <source>
        <strain evidence="12">NBRC 111756</strain>
    </source>
</reference>
<sequence length="171" mass="18414">MLQTVDRFLGQVATALMLLGMLVLLAAVLITVADILLRLFAGYSISGVVDLTQLAVMFAAFFAIPYAFKQAAHVFVSLLTDRFGPVGRQLFECLALLLAALFVILISGFSWQQAMLELSYGDVSQTLGIPKIFYWAPLLAGMSLSSALCLSQLALCLATLCRLHKGVTHGA</sequence>
<proteinExistence type="inferred from homology"/>
<evidence type="ECO:0000256" key="7">
    <source>
        <dbReference type="ARBA" id="ARBA00023136"/>
    </source>
</evidence>
<gene>
    <name evidence="11" type="ORF">ACFQDL_12430</name>
</gene>
<dbReference type="EMBL" id="JBHSWE010000001">
    <property type="protein sequence ID" value="MFC6670787.1"/>
    <property type="molecule type" value="Genomic_DNA"/>
</dbReference>
<evidence type="ECO:0000256" key="1">
    <source>
        <dbReference type="ARBA" id="ARBA00004429"/>
    </source>
</evidence>
<name>A0ABW2A024_9GAMM</name>
<dbReference type="Proteomes" id="UP001596422">
    <property type="component" value="Unassembled WGS sequence"/>
</dbReference>
<keyword evidence="2 9" id="KW-0813">Transport</keyword>
<comment type="subcellular location">
    <subcellularLocation>
        <location evidence="1 9">Cell inner membrane</location>
        <topology evidence="1 9">Multi-pass membrane protein</topology>
    </subcellularLocation>
</comment>
<feature type="transmembrane region" description="Helical" evidence="9">
    <location>
        <begin position="132"/>
        <end position="155"/>
    </location>
</feature>
<accession>A0ABW2A024</accession>
<keyword evidence="6 9" id="KW-1133">Transmembrane helix</keyword>
<dbReference type="RefSeq" id="WP_379909290.1">
    <property type="nucleotide sequence ID" value="NZ_JBHSWE010000001.1"/>
</dbReference>
<comment type="caution">
    <text evidence="11">The sequence shown here is derived from an EMBL/GenBank/DDBJ whole genome shotgun (WGS) entry which is preliminary data.</text>
</comment>
<keyword evidence="5 9" id="KW-0812">Transmembrane</keyword>
<evidence type="ECO:0000256" key="3">
    <source>
        <dbReference type="ARBA" id="ARBA00022475"/>
    </source>
</evidence>
<protein>
    <recommendedName>
        <fullName evidence="9">TRAP transporter small permease protein</fullName>
    </recommendedName>
</protein>
<keyword evidence="7 9" id="KW-0472">Membrane</keyword>
<feature type="domain" description="Tripartite ATP-independent periplasmic transporters DctQ component" evidence="10">
    <location>
        <begin position="28"/>
        <end position="156"/>
    </location>
</feature>
<comment type="function">
    <text evidence="9">Part of the tripartite ATP-independent periplasmic (TRAP) transport system.</text>
</comment>
<evidence type="ECO:0000259" key="10">
    <source>
        <dbReference type="Pfam" id="PF04290"/>
    </source>
</evidence>
<evidence type="ECO:0000256" key="6">
    <source>
        <dbReference type="ARBA" id="ARBA00022989"/>
    </source>
</evidence>
<evidence type="ECO:0000313" key="11">
    <source>
        <dbReference type="EMBL" id="MFC6670787.1"/>
    </source>
</evidence>